<evidence type="ECO:0000256" key="5">
    <source>
        <dbReference type="SAM" id="Phobius"/>
    </source>
</evidence>
<dbReference type="PROSITE" id="PS51352">
    <property type="entry name" value="THIOREDOXIN_2"/>
    <property type="match status" value="1"/>
</dbReference>
<keyword evidence="4" id="KW-1015">Disulfide bond</keyword>
<evidence type="ECO:0000256" key="1">
    <source>
        <dbReference type="ARBA" id="ARBA00010996"/>
    </source>
</evidence>
<gene>
    <name evidence="7" type="ORF">VN24_15750</name>
</gene>
<dbReference type="Proteomes" id="UP000032633">
    <property type="component" value="Chromosome"/>
</dbReference>
<dbReference type="AlphaFoldDB" id="A0A0D5NKU3"/>
<dbReference type="PATRIC" id="fig|1126833.4.peg.3447"/>
<dbReference type="Pfam" id="PF02630">
    <property type="entry name" value="SCO1-SenC"/>
    <property type="match status" value="1"/>
</dbReference>
<accession>A0A0D5NKU3</accession>
<keyword evidence="2 3" id="KW-0186">Copper</keyword>
<feature type="binding site" evidence="3">
    <location>
        <position position="166"/>
    </location>
    <ligand>
        <name>Cu cation</name>
        <dbReference type="ChEBI" id="CHEBI:23378"/>
    </ligand>
</feature>
<dbReference type="STRING" id="1126833.VN24_15750"/>
<dbReference type="InterPro" id="IPR036249">
    <property type="entry name" value="Thioredoxin-like_sf"/>
</dbReference>
<feature type="binding site" evidence="3">
    <location>
        <position position="75"/>
    </location>
    <ligand>
        <name>Cu cation</name>
        <dbReference type="ChEBI" id="CHEBI:23378"/>
    </ligand>
</feature>
<dbReference type="GO" id="GO:0046872">
    <property type="term" value="F:metal ion binding"/>
    <property type="evidence" value="ECO:0007669"/>
    <property type="project" value="UniProtKB-KW"/>
</dbReference>
<dbReference type="InterPro" id="IPR013766">
    <property type="entry name" value="Thioredoxin_domain"/>
</dbReference>
<reference evidence="7 8" key="1">
    <citation type="journal article" date="2015" name="J. Biotechnol.">
        <title>Complete genome sequence of Paenibacillus beijingensis 7188(T) (=DSM 24997(T)), a novel rhizobacterium from jujube garden soil.</title>
        <authorList>
            <person name="Kwak Y."/>
            <person name="Shin J.H."/>
        </authorList>
    </citation>
    <scope>NUCLEOTIDE SEQUENCE [LARGE SCALE GENOMIC DNA]</scope>
    <source>
        <strain evidence="7 8">DSM 24997</strain>
    </source>
</reference>
<dbReference type="RefSeq" id="WP_045671168.1">
    <property type="nucleotide sequence ID" value="NZ_CP011058.1"/>
</dbReference>
<evidence type="ECO:0000259" key="6">
    <source>
        <dbReference type="PROSITE" id="PS51352"/>
    </source>
</evidence>
<keyword evidence="5" id="KW-1133">Transmembrane helix</keyword>
<protein>
    <recommendedName>
        <fullName evidence="6">Thioredoxin domain-containing protein</fullName>
    </recommendedName>
</protein>
<dbReference type="InterPro" id="IPR003782">
    <property type="entry name" value="SCO1/SenC"/>
</dbReference>
<dbReference type="EMBL" id="CP011058">
    <property type="protein sequence ID" value="AJY75740.1"/>
    <property type="molecule type" value="Genomic_DNA"/>
</dbReference>
<keyword evidence="5" id="KW-0472">Membrane</keyword>
<dbReference type="OrthoDB" id="9811998at2"/>
<evidence type="ECO:0000313" key="7">
    <source>
        <dbReference type="EMBL" id="AJY75740.1"/>
    </source>
</evidence>
<dbReference type="Gene3D" id="3.40.30.10">
    <property type="entry name" value="Glutaredoxin"/>
    <property type="match status" value="1"/>
</dbReference>
<sequence>MAFARKHAFKIAVIALCAAMGVYLLMTMREDAPASFPMNNPAPEFELADALGGGKVKLSDSAGKVRLVYFYWSNCPDVCPVTTFILSKVQDELKAKGLFGSKAEIQSITFDPQRDTPEAIRKYADKFHADAAGWKFLRHSDESASAQLVKDFGLGLMKDGKGNFTHNDSIVLVDPQGSIRKYITGGMNTELTAEENAKAIVSDVTKLLAY</sequence>
<organism evidence="7 8">
    <name type="scientific">Paenibacillus beijingensis</name>
    <dbReference type="NCBI Taxonomy" id="1126833"/>
    <lineage>
        <taxon>Bacteria</taxon>
        <taxon>Bacillati</taxon>
        <taxon>Bacillota</taxon>
        <taxon>Bacilli</taxon>
        <taxon>Bacillales</taxon>
        <taxon>Paenibacillaceae</taxon>
        <taxon>Paenibacillus</taxon>
    </lineage>
</organism>
<reference evidence="8" key="2">
    <citation type="submission" date="2015-03" db="EMBL/GenBank/DDBJ databases">
        <title>Genome sequence of Paenibacillus beijingensis strain DSM 24997T.</title>
        <authorList>
            <person name="Kwak Y."/>
            <person name="Shin J.-H."/>
        </authorList>
    </citation>
    <scope>NUCLEOTIDE SEQUENCE [LARGE SCALE GENOMIC DNA]</scope>
    <source>
        <strain evidence="8">DSM 24997</strain>
    </source>
</reference>
<name>A0A0D5NKU3_9BACL</name>
<dbReference type="HOGENOM" id="CLU_050131_3_3_9"/>
<comment type="similarity">
    <text evidence="1">Belongs to the SCO1/2 family.</text>
</comment>
<keyword evidence="3" id="KW-0479">Metal-binding</keyword>
<dbReference type="PANTHER" id="PTHR12151">
    <property type="entry name" value="ELECTRON TRANSPORT PROTIN SCO1/SENC FAMILY MEMBER"/>
    <property type="match status" value="1"/>
</dbReference>
<dbReference type="CDD" id="cd02968">
    <property type="entry name" value="SCO"/>
    <property type="match status" value="1"/>
</dbReference>
<feature type="binding site" evidence="3">
    <location>
        <position position="79"/>
    </location>
    <ligand>
        <name>Cu cation</name>
        <dbReference type="ChEBI" id="CHEBI:23378"/>
    </ligand>
</feature>
<dbReference type="KEGG" id="pbj:VN24_15750"/>
<evidence type="ECO:0000256" key="2">
    <source>
        <dbReference type="ARBA" id="ARBA00023008"/>
    </source>
</evidence>
<feature type="domain" description="Thioredoxin" evidence="6">
    <location>
        <begin position="36"/>
        <end position="209"/>
    </location>
</feature>
<feature type="transmembrane region" description="Helical" evidence="5">
    <location>
        <begin position="7"/>
        <end position="26"/>
    </location>
</feature>
<dbReference type="PANTHER" id="PTHR12151:SF25">
    <property type="entry name" value="LINALOOL DEHYDRATASE_ISOMERASE DOMAIN-CONTAINING PROTEIN"/>
    <property type="match status" value="1"/>
</dbReference>
<feature type="disulfide bond" description="Redox-active" evidence="4">
    <location>
        <begin position="75"/>
        <end position="79"/>
    </location>
</feature>
<evidence type="ECO:0000256" key="3">
    <source>
        <dbReference type="PIRSR" id="PIRSR603782-1"/>
    </source>
</evidence>
<evidence type="ECO:0000313" key="8">
    <source>
        <dbReference type="Proteomes" id="UP000032633"/>
    </source>
</evidence>
<dbReference type="SUPFAM" id="SSF52833">
    <property type="entry name" value="Thioredoxin-like"/>
    <property type="match status" value="1"/>
</dbReference>
<proteinExistence type="inferred from homology"/>
<evidence type="ECO:0000256" key="4">
    <source>
        <dbReference type="PIRSR" id="PIRSR603782-2"/>
    </source>
</evidence>
<keyword evidence="8" id="KW-1185">Reference proteome</keyword>
<keyword evidence="5" id="KW-0812">Transmembrane</keyword>